<feature type="chain" id="PRO_5042701232" evidence="1">
    <location>
        <begin position="19"/>
        <end position="107"/>
    </location>
</feature>
<dbReference type="EMBL" id="NQIK02000010">
    <property type="protein sequence ID" value="KAF7564505.1"/>
    <property type="molecule type" value="Genomic_DNA"/>
</dbReference>
<evidence type="ECO:0000313" key="3">
    <source>
        <dbReference type="EMBL" id="KAI1511388.1"/>
    </source>
</evidence>
<keyword evidence="4" id="KW-1185">Reference proteome</keyword>
<keyword evidence="1" id="KW-0732">Signal</keyword>
<accession>A0A2W1GQQ5</accession>
<dbReference type="AlphaFoldDB" id="A0A2W1GQQ5"/>
<evidence type="ECO:0000313" key="2">
    <source>
        <dbReference type="EMBL" id="KAF7564505.1"/>
    </source>
</evidence>
<reference evidence="3" key="2">
    <citation type="submission" date="2021-05" db="EMBL/GenBank/DDBJ databases">
        <authorList>
            <person name="Moolhuijzen P.M."/>
            <person name="Moffat C.S."/>
        </authorList>
    </citation>
    <scope>NUCLEOTIDE SEQUENCE</scope>
    <source>
        <strain evidence="3">86-124</strain>
    </source>
</reference>
<proteinExistence type="predicted"/>
<evidence type="ECO:0000256" key="1">
    <source>
        <dbReference type="SAM" id="SignalP"/>
    </source>
</evidence>
<dbReference type="EMBL" id="NRDI02000014">
    <property type="protein sequence ID" value="KAI1511388.1"/>
    <property type="molecule type" value="Genomic_DNA"/>
</dbReference>
<feature type="signal peptide" evidence="1">
    <location>
        <begin position="1"/>
        <end position="18"/>
    </location>
</feature>
<reference evidence="4" key="4">
    <citation type="journal article" date="2022" name="Microb. Genom.">
        <title>A global pangenome for the wheat fungal pathogen Pyrenophora tritici-repentis and prediction of effector protein structural homology.</title>
        <authorList>
            <person name="Moolhuijzen P.M."/>
            <person name="See P.T."/>
            <person name="Shi G."/>
            <person name="Powell H.R."/>
            <person name="Cockram J."/>
            <person name="Jorgensen L.N."/>
            <person name="Benslimane H."/>
            <person name="Strelkov S.E."/>
            <person name="Turner J."/>
            <person name="Liu Z."/>
            <person name="Moffat C.S."/>
        </authorList>
    </citation>
    <scope>NUCLEOTIDE SEQUENCE [LARGE SCALE GENOMIC DNA]</scope>
</reference>
<comment type="caution">
    <text evidence="3">The sequence shown here is derived from an EMBL/GenBank/DDBJ whole genome shotgun (WGS) entry which is preliminary data.</text>
</comment>
<reference evidence="3" key="3">
    <citation type="journal article" date="2022" name="bioRxiv">
        <title>A global pangenome for the wheat fungal pathogen Pyrenophora tritici-repentis and prediction of effector protein structural homology.</title>
        <authorList>
            <person name="Moolhuijzen P."/>
            <person name="See P.T."/>
            <person name="Shi G."/>
            <person name="Powell H.R."/>
            <person name="Cockram J."/>
            <person name="Jorgensen L.N."/>
            <person name="Benslimane H."/>
            <person name="Strelkov S.E."/>
            <person name="Turner J."/>
            <person name="Liu Z."/>
            <person name="Moffat C.S."/>
        </authorList>
    </citation>
    <scope>NUCLEOTIDE SEQUENCE</scope>
    <source>
        <strain evidence="3">86-124</strain>
    </source>
</reference>
<evidence type="ECO:0000313" key="4">
    <source>
        <dbReference type="Proteomes" id="UP000249757"/>
    </source>
</evidence>
<dbReference type="Proteomes" id="UP000249757">
    <property type="component" value="Unassembled WGS sequence"/>
</dbReference>
<protein>
    <submittedName>
        <fullName evidence="3">Uncharacterized protein</fullName>
    </submittedName>
</protein>
<dbReference type="OrthoDB" id="3446835at2759"/>
<dbReference type="OMA" id="SKDACAR"/>
<sequence>MQFTTMIAAAIFASSAIARPVIARQDQGFIHNNNNCNKANNCCFSSKDACARQLGDLLGFNTFILCNTNDDTLADDFCNKLGVSTANCTADCCRIDNATGRNCPKAP</sequence>
<reference evidence="2" key="1">
    <citation type="journal article" date="2018" name="BMC Genomics">
        <title>Comparative genomics of the wheat fungal pathogen Pyrenophora tritici-repentis reveals chromosomal variations and genome plasticity.</title>
        <authorList>
            <person name="Moolhuijzen P."/>
            <person name="See P.T."/>
            <person name="Hane J.K."/>
            <person name="Shi G."/>
            <person name="Liu Z."/>
            <person name="Oliver R.P."/>
            <person name="Moffat C.S."/>
        </authorList>
    </citation>
    <scope>NUCLEOTIDE SEQUENCE [LARGE SCALE GENOMIC DNA]</scope>
    <source>
        <strain evidence="2">M4</strain>
    </source>
</reference>
<name>A0A2W1GQQ5_9PLEO</name>
<dbReference type="Proteomes" id="UP000245464">
    <property type="component" value="Chromosome 10"/>
</dbReference>
<gene>
    <name evidence="3" type="ORF">Ptr86124_009792</name>
    <name evidence="2" type="ORF">PtrM4_039390</name>
</gene>
<organism evidence="3 4">
    <name type="scientific">Pyrenophora tritici-repentis</name>
    <dbReference type="NCBI Taxonomy" id="45151"/>
    <lineage>
        <taxon>Eukaryota</taxon>
        <taxon>Fungi</taxon>
        <taxon>Dikarya</taxon>
        <taxon>Ascomycota</taxon>
        <taxon>Pezizomycotina</taxon>
        <taxon>Dothideomycetes</taxon>
        <taxon>Pleosporomycetidae</taxon>
        <taxon>Pleosporales</taxon>
        <taxon>Pleosporineae</taxon>
        <taxon>Pleosporaceae</taxon>
        <taxon>Pyrenophora</taxon>
    </lineage>
</organism>